<evidence type="ECO:0000313" key="2">
    <source>
        <dbReference type="Proteomes" id="UP000093071"/>
    </source>
</evidence>
<reference evidence="2" key="1">
    <citation type="submission" date="2016-07" db="EMBL/GenBank/DDBJ databases">
        <authorList>
            <person name="Jaenicke Sebastian"/>
        </authorList>
    </citation>
    <scope>NUCLEOTIDE SEQUENCE [LARGE SCALE GENOMIC DNA]</scope>
</reference>
<organism evidence="1 2">
    <name type="scientific">Xanthomonas translucens pv. translucens DSM 18974</name>
    <dbReference type="NCBI Taxonomy" id="1261556"/>
    <lineage>
        <taxon>Bacteria</taxon>
        <taxon>Pseudomonadati</taxon>
        <taxon>Pseudomonadota</taxon>
        <taxon>Gammaproteobacteria</taxon>
        <taxon>Lysobacterales</taxon>
        <taxon>Lysobacteraceae</taxon>
        <taxon>Xanthomonas</taxon>
        <taxon>Xanthomonas translucens group</taxon>
    </lineage>
</organism>
<dbReference type="PATRIC" id="fig|1261556.5.peg.1845"/>
<accession>A0A1C3TMQ6</accession>
<gene>
    <name evidence="1" type="ORF">BN444_00006</name>
</gene>
<dbReference type="EMBL" id="LT604072">
    <property type="protein sequence ID" value="SCB04519.1"/>
    <property type="molecule type" value="Genomic_DNA"/>
</dbReference>
<protein>
    <submittedName>
        <fullName evidence="1">Transposase, partial</fullName>
    </submittedName>
</protein>
<proteinExistence type="predicted"/>
<dbReference type="Proteomes" id="UP000093071">
    <property type="component" value="Chromosome I"/>
</dbReference>
<sequence>MRRFAKIGGLDDVPEVTTILNFRRLLERHDLARQLFNRVNAHLSRQGQSEPVDGAKAIDACCGKHAPIIWG</sequence>
<name>A0A1C3TMQ6_XANCT</name>
<dbReference type="AlphaFoldDB" id="A0A1C3TMQ6"/>
<evidence type="ECO:0000313" key="1">
    <source>
        <dbReference type="EMBL" id="SCB04519.1"/>
    </source>
</evidence>